<accession>T1KKG6</accession>
<dbReference type="EnsemblMetazoa" id="tetur13g03660.1">
    <property type="protein sequence ID" value="tetur13g03660.1"/>
    <property type="gene ID" value="tetur13g03660"/>
</dbReference>
<evidence type="ECO:0000313" key="2">
    <source>
        <dbReference type="EnsemblMetazoa" id="tetur13g03660.1"/>
    </source>
</evidence>
<dbReference type="Proteomes" id="UP000015104">
    <property type="component" value="Unassembled WGS sequence"/>
</dbReference>
<keyword evidence="1" id="KW-0472">Membrane</keyword>
<evidence type="ECO:0000256" key="1">
    <source>
        <dbReference type="SAM" id="Phobius"/>
    </source>
</evidence>
<dbReference type="HOGENOM" id="CLU_2999051_0_0_1"/>
<feature type="transmembrane region" description="Helical" evidence="1">
    <location>
        <begin position="20"/>
        <end position="42"/>
    </location>
</feature>
<sequence length="57" mass="6759">MFHHCWLFGISKQKLHFLSYLVIFTFLFSPNCLDSIMVNMILTNYIEHHSVIITSLN</sequence>
<keyword evidence="1" id="KW-1133">Transmembrane helix</keyword>
<keyword evidence="3" id="KW-1185">Reference proteome</keyword>
<dbReference type="AlphaFoldDB" id="T1KKG6"/>
<name>T1KKG6_TETUR</name>
<proteinExistence type="predicted"/>
<reference evidence="3" key="1">
    <citation type="submission" date="2011-08" db="EMBL/GenBank/DDBJ databases">
        <authorList>
            <person name="Rombauts S."/>
        </authorList>
    </citation>
    <scope>NUCLEOTIDE SEQUENCE</scope>
    <source>
        <strain evidence="3">London</strain>
    </source>
</reference>
<organism evidence="2 3">
    <name type="scientific">Tetranychus urticae</name>
    <name type="common">Two-spotted spider mite</name>
    <dbReference type="NCBI Taxonomy" id="32264"/>
    <lineage>
        <taxon>Eukaryota</taxon>
        <taxon>Metazoa</taxon>
        <taxon>Ecdysozoa</taxon>
        <taxon>Arthropoda</taxon>
        <taxon>Chelicerata</taxon>
        <taxon>Arachnida</taxon>
        <taxon>Acari</taxon>
        <taxon>Acariformes</taxon>
        <taxon>Trombidiformes</taxon>
        <taxon>Prostigmata</taxon>
        <taxon>Eleutherengona</taxon>
        <taxon>Raphignathae</taxon>
        <taxon>Tetranychoidea</taxon>
        <taxon>Tetranychidae</taxon>
        <taxon>Tetranychus</taxon>
    </lineage>
</organism>
<protein>
    <submittedName>
        <fullName evidence="2">Uncharacterized protein</fullName>
    </submittedName>
</protein>
<keyword evidence="1" id="KW-0812">Transmembrane</keyword>
<evidence type="ECO:0000313" key="3">
    <source>
        <dbReference type="Proteomes" id="UP000015104"/>
    </source>
</evidence>
<dbReference type="EMBL" id="CAEY01000176">
    <property type="status" value="NOT_ANNOTATED_CDS"/>
    <property type="molecule type" value="Genomic_DNA"/>
</dbReference>
<reference evidence="2" key="2">
    <citation type="submission" date="2015-06" db="UniProtKB">
        <authorList>
            <consortium name="EnsemblMetazoa"/>
        </authorList>
    </citation>
    <scope>IDENTIFICATION</scope>
</reference>